<evidence type="ECO:0000313" key="6">
    <source>
        <dbReference type="Proteomes" id="UP000220480"/>
    </source>
</evidence>
<reference evidence="3 5" key="1">
    <citation type="submission" date="2015-09" db="EMBL/GenBank/DDBJ databases">
        <authorList>
            <consortium name="Pathogen Informatics"/>
        </authorList>
    </citation>
    <scope>NUCLEOTIDE SEQUENCE [LARGE SCALE GENOMIC DNA]</scope>
    <source>
        <strain evidence="3 5">2789STDY5834970</strain>
    </source>
</reference>
<protein>
    <recommendedName>
        <fullName evidence="2">DUF6291 domain-containing protein</fullName>
    </recommendedName>
</protein>
<dbReference type="EMBL" id="CYXN01000043">
    <property type="protein sequence ID" value="CUN23896.1"/>
    <property type="molecule type" value="Genomic_DNA"/>
</dbReference>
<dbReference type="RefSeq" id="WP_055186991.1">
    <property type="nucleotide sequence ID" value="NZ_CYXN01000043.1"/>
</dbReference>
<dbReference type="Proteomes" id="UP000220480">
    <property type="component" value="Unassembled WGS sequence"/>
</dbReference>
<dbReference type="Proteomes" id="UP000095649">
    <property type="component" value="Unassembled WGS sequence"/>
</dbReference>
<dbReference type="OrthoDB" id="1047417at2"/>
<dbReference type="Pfam" id="PF19808">
    <property type="entry name" value="DUF6291"/>
    <property type="match status" value="1"/>
</dbReference>
<evidence type="ECO:0000259" key="2">
    <source>
        <dbReference type="Pfam" id="PF19808"/>
    </source>
</evidence>
<evidence type="ECO:0000313" key="5">
    <source>
        <dbReference type="Proteomes" id="UP000095649"/>
    </source>
</evidence>
<gene>
    <name evidence="4" type="ORF">CGS59_14055</name>
    <name evidence="3" type="ORF">ERS852582_02714</name>
</gene>
<dbReference type="InterPro" id="IPR046258">
    <property type="entry name" value="DUF6291"/>
</dbReference>
<accession>A0A173VB32</accession>
<reference evidence="4" key="3">
    <citation type="submission" date="2017-07" db="EMBL/GenBank/DDBJ databases">
        <authorList>
            <person name="Sun Z.S."/>
            <person name="Albrecht U."/>
            <person name="Echele G."/>
            <person name="Lee C.C."/>
        </authorList>
    </citation>
    <scope>NUCLEOTIDE SEQUENCE</scope>
    <source>
        <strain evidence="4">CNCM I 4644</strain>
    </source>
</reference>
<organism evidence="3 5">
    <name type="scientific">Faecalibacterium prausnitzii</name>
    <dbReference type="NCBI Taxonomy" id="853"/>
    <lineage>
        <taxon>Bacteria</taxon>
        <taxon>Bacillati</taxon>
        <taxon>Bacillota</taxon>
        <taxon>Clostridia</taxon>
        <taxon>Eubacteriales</taxon>
        <taxon>Oscillospiraceae</taxon>
        <taxon>Faecalibacterium</taxon>
    </lineage>
</organism>
<name>A0A173VB32_9FIRM</name>
<dbReference type="AlphaFoldDB" id="A0A173VB32"/>
<evidence type="ECO:0000313" key="3">
    <source>
        <dbReference type="EMBL" id="CUN23896.1"/>
    </source>
</evidence>
<evidence type="ECO:0000256" key="1">
    <source>
        <dbReference type="SAM" id="MobiDB-lite"/>
    </source>
</evidence>
<feature type="domain" description="DUF6291" evidence="2">
    <location>
        <begin position="9"/>
        <end position="79"/>
    </location>
</feature>
<sequence length="213" mass="23334">MGTSSKAVLFFLSYFEALQDLKPMQQLEAYNAIFQYAFHGTEPKLSKTVKPLWTLIKPTIDSSMKKRADGSKGGRNKETTGSNDEETSGLKNAETAGSADSSSNKEKDKDKEIDKDKGKGIGTATANQRTRKKPQAAVFSSLPSGTNRIGYAGTEELKKRQIPKIEKAAEQIAAQPQTQQEDTETAELKKAFRQDRATEEQPTSAEYAQPPPG</sequence>
<feature type="compositionally biased region" description="Basic and acidic residues" evidence="1">
    <location>
        <begin position="103"/>
        <end position="119"/>
    </location>
</feature>
<feature type="compositionally biased region" description="Basic and acidic residues" evidence="1">
    <location>
        <begin position="186"/>
        <end position="199"/>
    </location>
</feature>
<feature type="region of interest" description="Disordered" evidence="1">
    <location>
        <begin position="63"/>
        <end position="156"/>
    </location>
</feature>
<evidence type="ECO:0000313" key="4">
    <source>
        <dbReference type="EMBL" id="PDX82779.1"/>
    </source>
</evidence>
<dbReference type="EMBL" id="NMTZ01000028">
    <property type="protein sequence ID" value="PDX82779.1"/>
    <property type="molecule type" value="Genomic_DNA"/>
</dbReference>
<feature type="compositionally biased region" description="Basic and acidic residues" evidence="1">
    <location>
        <begin position="63"/>
        <end position="78"/>
    </location>
</feature>
<reference evidence="4 6" key="2">
    <citation type="journal article" date="2017" name="Front. Microbiol.">
        <title>New Insights into the Diversity of the Genus Faecalibacterium.</title>
        <authorList>
            <person name="Benevides L."/>
            <person name="Burman S."/>
            <person name="Martin R."/>
            <person name="Robert V."/>
            <person name="Thomas M."/>
            <person name="Miquel S."/>
            <person name="Chain F."/>
            <person name="Sokol H."/>
            <person name="Bermudez-Humaran L.G."/>
            <person name="Morrison M."/>
            <person name="Langella P."/>
            <person name="Azevedo V.A."/>
            <person name="Chatel J.M."/>
            <person name="Soares S."/>
        </authorList>
    </citation>
    <scope>NUCLEOTIDE SEQUENCE [LARGE SCALE GENOMIC DNA]</scope>
    <source>
        <strain evidence="4 6">CNCM I 4644</strain>
    </source>
</reference>
<feature type="region of interest" description="Disordered" evidence="1">
    <location>
        <begin position="168"/>
        <end position="213"/>
    </location>
</feature>
<proteinExistence type="predicted"/>